<dbReference type="AlphaFoldDB" id="A0AB39QHQ3"/>
<dbReference type="SMART" id="SM00860">
    <property type="entry name" value="SMI1_KNR4"/>
    <property type="match status" value="1"/>
</dbReference>
<accession>A0AB39QHQ3</accession>
<dbReference type="InterPro" id="IPR018958">
    <property type="entry name" value="Knr4/Smi1-like_dom"/>
</dbReference>
<organism evidence="2">
    <name type="scientific">Streptomyces sp. R39</name>
    <dbReference type="NCBI Taxonomy" id="3238631"/>
    <lineage>
        <taxon>Bacteria</taxon>
        <taxon>Bacillati</taxon>
        <taxon>Actinomycetota</taxon>
        <taxon>Actinomycetes</taxon>
        <taxon>Kitasatosporales</taxon>
        <taxon>Streptomycetaceae</taxon>
        <taxon>Streptomyces</taxon>
    </lineage>
</organism>
<evidence type="ECO:0000259" key="1">
    <source>
        <dbReference type="SMART" id="SM00860"/>
    </source>
</evidence>
<name>A0AB39QHQ3_9ACTN</name>
<dbReference type="EMBL" id="CP163441">
    <property type="protein sequence ID" value="XDQ40853.1"/>
    <property type="molecule type" value="Genomic_DNA"/>
</dbReference>
<feature type="domain" description="Knr4/Smi1-like" evidence="1">
    <location>
        <begin position="32"/>
        <end position="191"/>
    </location>
</feature>
<gene>
    <name evidence="2" type="ORF">AB5J52_00325</name>
</gene>
<proteinExistence type="predicted"/>
<sequence length="217" mass="23782">MTLTHAPADAWDRIDRWLSDHAPGYRARLRPPAESELLRRVAERSAGAELPPALLSWWARTDGLDRAPAPESPPPAGHLIPDFYDPCGAAEADERRTIHLQVAQDILPPPLAAAWENHTRARSADPAGTLYPTEAVPVWLPEWLPVAVDGGGGGLFTDLRPGQLHGCVVPFTRTGHDRAPRWPGITEMLTDVADRLQSLDANEAVAMMVGRWTLPRD</sequence>
<dbReference type="RefSeq" id="WP_369220613.1">
    <property type="nucleotide sequence ID" value="NZ_CP163441.1"/>
</dbReference>
<protein>
    <recommendedName>
        <fullName evidence="1">Knr4/Smi1-like domain-containing protein</fullName>
    </recommendedName>
</protein>
<reference evidence="2" key="1">
    <citation type="submission" date="2024-07" db="EMBL/GenBank/DDBJ databases">
        <authorList>
            <person name="Yu S.T."/>
        </authorList>
    </citation>
    <scope>NUCLEOTIDE SEQUENCE</scope>
    <source>
        <strain evidence="2">R39</strain>
    </source>
</reference>
<evidence type="ECO:0000313" key="2">
    <source>
        <dbReference type="EMBL" id="XDQ40853.1"/>
    </source>
</evidence>